<keyword evidence="12" id="KW-0282">Flagellum</keyword>
<keyword evidence="8 10" id="KW-1133">Transmembrane helix</keyword>
<keyword evidence="6 10" id="KW-0812">Transmembrane</keyword>
<dbReference type="PANTHER" id="PTHR35091">
    <property type="entry name" value="FLAGELLAR PROTEIN FLIL"/>
    <property type="match status" value="1"/>
</dbReference>
<evidence type="ECO:0000313" key="12">
    <source>
        <dbReference type="EMBL" id="TWI47456.1"/>
    </source>
</evidence>
<sequence>MKANPKMKADAKAEAAPAGGGKKKLVIILVAVLILVLGGGGAAAFFLMKGHASDSDHEEEVVKTKKKKKKHDEGPPVYVPVEPFTVNLQPEEGEQYLQLAFTLQVPDAEQSEVIKNNMPKVRSRILLLLSSKKASEINTPEGKQHLAKEILEQVNEPFQDRGDEQEVTEVLFTSFIIQ</sequence>
<evidence type="ECO:0000256" key="11">
    <source>
        <dbReference type="SAM" id="MobiDB-lite"/>
    </source>
</evidence>
<evidence type="ECO:0000256" key="1">
    <source>
        <dbReference type="ARBA" id="ARBA00002254"/>
    </source>
</evidence>
<evidence type="ECO:0000256" key="2">
    <source>
        <dbReference type="ARBA" id="ARBA00004162"/>
    </source>
</evidence>
<organism evidence="12 13">
    <name type="scientific">Pseudoduganella flava</name>
    <dbReference type="NCBI Taxonomy" id="871742"/>
    <lineage>
        <taxon>Bacteria</taxon>
        <taxon>Pseudomonadati</taxon>
        <taxon>Pseudomonadota</taxon>
        <taxon>Betaproteobacteria</taxon>
        <taxon>Burkholderiales</taxon>
        <taxon>Oxalobacteraceae</taxon>
        <taxon>Telluria group</taxon>
        <taxon>Pseudoduganella</taxon>
    </lineage>
</organism>
<gene>
    <name evidence="12" type="ORF">IP92_02516</name>
</gene>
<dbReference type="AlphaFoldDB" id="A0A562PTN8"/>
<comment type="function">
    <text evidence="1 10">Controls the rotational direction of flagella during chemotaxis.</text>
</comment>
<evidence type="ECO:0000256" key="10">
    <source>
        <dbReference type="RuleBase" id="RU364125"/>
    </source>
</evidence>
<keyword evidence="5 10" id="KW-0145">Chemotaxis</keyword>
<evidence type="ECO:0000256" key="7">
    <source>
        <dbReference type="ARBA" id="ARBA00022779"/>
    </source>
</evidence>
<keyword evidence="12" id="KW-0966">Cell projection</keyword>
<keyword evidence="7 10" id="KW-0283">Flagellar rotation</keyword>
<dbReference type="Proteomes" id="UP000315112">
    <property type="component" value="Unassembled WGS sequence"/>
</dbReference>
<reference evidence="12 13" key="1">
    <citation type="journal article" date="2015" name="Stand. Genomic Sci.">
        <title>Genomic Encyclopedia of Bacterial and Archaeal Type Strains, Phase III: the genomes of soil and plant-associated and newly described type strains.</title>
        <authorList>
            <person name="Whitman W.B."/>
            <person name="Woyke T."/>
            <person name="Klenk H.P."/>
            <person name="Zhou Y."/>
            <person name="Lilburn T.G."/>
            <person name="Beck B.J."/>
            <person name="De Vos P."/>
            <person name="Vandamme P."/>
            <person name="Eisen J.A."/>
            <person name="Garrity G."/>
            <person name="Hugenholtz P."/>
            <person name="Kyrpides N.C."/>
        </authorList>
    </citation>
    <scope>NUCLEOTIDE SEQUENCE [LARGE SCALE GENOMIC DNA]</scope>
    <source>
        <strain evidence="12 13">CGMCC 1.10685</strain>
    </source>
</reference>
<keyword evidence="4" id="KW-1003">Cell membrane</keyword>
<feature type="transmembrane region" description="Helical" evidence="10">
    <location>
        <begin position="25"/>
        <end position="48"/>
    </location>
</feature>
<dbReference type="Pfam" id="PF03748">
    <property type="entry name" value="FliL"/>
    <property type="match status" value="1"/>
</dbReference>
<dbReference type="NCBIfam" id="NF005435">
    <property type="entry name" value="PRK07021.1"/>
    <property type="match status" value="1"/>
</dbReference>
<comment type="caution">
    <text evidence="12">The sequence shown here is derived from an EMBL/GenBank/DDBJ whole genome shotgun (WGS) entry which is preliminary data.</text>
</comment>
<evidence type="ECO:0000256" key="4">
    <source>
        <dbReference type="ARBA" id="ARBA00022475"/>
    </source>
</evidence>
<accession>A0A562PTN8</accession>
<dbReference type="GO" id="GO:0009425">
    <property type="term" value="C:bacterial-type flagellum basal body"/>
    <property type="evidence" value="ECO:0007669"/>
    <property type="project" value="InterPro"/>
</dbReference>
<dbReference type="PANTHER" id="PTHR35091:SF2">
    <property type="entry name" value="FLAGELLAR PROTEIN FLIL"/>
    <property type="match status" value="1"/>
</dbReference>
<comment type="subcellular location">
    <subcellularLocation>
        <location evidence="10">Cell inner membrane</location>
    </subcellularLocation>
    <subcellularLocation>
        <location evidence="2">Cell membrane</location>
        <topology evidence="2">Single-pass membrane protein</topology>
    </subcellularLocation>
</comment>
<keyword evidence="12" id="KW-0969">Cilium</keyword>
<dbReference type="EMBL" id="VLKW01000004">
    <property type="protein sequence ID" value="TWI47456.1"/>
    <property type="molecule type" value="Genomic_DNA"/>
</dbReference>
<evidence type="ECO:0000313" key="13">
    <source>
        <dbReference type="Proteomes" id="UP000315112"/>
    </source>
</evidence>
<evidence type="ECO:0000256" key="6">
    <source>
        <dbReference type="ARBA" id="ARBA00022692"/>
    </source>
</evidence>
<keyword evidence="10" id="KW-0997">Cell inner membrane</keyword>
<dbReference type="GO" id="GO:0006935">
    <property type="term" value="P:chemotaxis"/>
    <property type="evidence" value="ECO:0007669"/>
    <property type="project" value="UniProtKB-KW"/>
</dbReference>
<name>A0A562PTN8_9BURK</name>
<evidence type="ECO:0000256" key="5">
    <source>
        <dbReference type="ARBA" id="ARBA00022500"/>
    </source>
</evidence>
<dbReference type="GO" id="GO:0005886">
    <property type="term" value="C:plasma membrane"/>
    <property type="evidence" value="ECO:0007669"/>
    <property type="project" value="UniProtKB-SubCell"/>
</dbReference>
<protein>
    <recommendedName>
        <fullName evidence="10">Flagellar protein FliL</fullName>
    </recommendedName>
</protein>
<comment type="similarity">
    <text evidence="3 10">Belongs to the FliL family.</text>
</comment>
<feature type="region of interest" description="Disordered" evidence="11">
    <location>
        <begin position="56"/>
        <end position="76"/>
    </location>
</feature>
<dbReference type="InterPro" id="IPR005503">
    <property type="entry name" value="FliL"/>
</dbReference>
<dbReference type="GO" id="GO:0071978">
    <property type="term" value="P:bacterial-type flagellum-dependent swarming motility"/>
    <property type="evidence" value="ECO:0007669"/>
    <property type="project" value="TreeGrafter"/>
</dbReference>
<evidence type="ECO:0000256" key="9">
    <source>
        <dbReference type="ARBA" id="ARBA00023136"/>
    </source>
</evidence>
<evidence type="ECO:0000256" key="8">
    <source>
        <dbReference type="ARBA" id="ARBA00022989"/>
    </source>
</evidence>
<proteinExistence type="inferred from homology"/>
<evidence type="ECO:0000256" key="3">
    <source>
        <dbReference type="ARBA" id="ARBA00008281"/>
    </source>
</evidence>
<keyword evidence="9 10" id="KW-0472">Membrane</keyword>